<dbReference type="GO" id="GO:0004550">
    <property type="term" value="F:nucleoside diphosphate kinase activity"/>
    <property type="evidence" value="ECO:0007669"/>
    <property type="project" value="UniProtKB-EC"/>
</dbReference>
<keyword evidence="4 8" id="KW-0808">Transferase</keyword>
<protein>
    <recommendedName>
        <fullName evidence="3">nucleoside-diphosphate kinase</fullName>
        <ecNumber evidence="3">2.7.4.6</ecNumber>
    </recommendedName>
</protein>
<comment type="cofactor">
    <cofactor evidence="1">
        <name>Mg(2+)</name>
        <dbReference type="ChEBI" id="CHEBI:18420"/>
    </cofactor>
</comment>
<sequence length="192" mass="21474">MQEKTVVLVKPDGVKRGLIGDVVSRIEKRGLKIIAMKMVLPTEQRAKDHYPKADDWFTMVGEKTKEDLEKHGKDVKAELGTDDPTEIGKLVGKWNTDFLTSGPVVAMVVQGIYAIDMMRKIVGHTLPFKAEMGTIRGDYSVDSPLLAALQKRTVRNVVHASGDASEAKHEVQLWFDASEINEYTRAEEDTMF</sequence>
<dbReference type="AlphaFoldDB" id="A0A2M8LF26"/>
<gene>
    <name evidence="8" type="ORF">COV04_01755</name>
</gene>
<evidence type="ECO:0000313" key="9">
    <source>
        <dbReference type="Proteomes" id="UP000231152"/>
    </source>
</evidence>
<dbReference type="Proteomes" id="UP000231152">
    <property type="component" value="Unassembled WGS sequence"/>
</dbReference>
<comment type="similarity">
    <text evidence="2 6">Belongs to the NDK family.</text>
</comment>
<comment type="caution">
    <text evidence="6">Lacks conserved residue(s) required for the propagation of feature annotation.</text>
</comment>
<dbReference type="SMART" id="SM00562">
    <property type="entry name" value="NDK"/>
    <property type="match status" value="1"/>
</dbReference>
<evidence type="ECO:0000256" key="4">
    <source>
        <dbReference type="ARBA" id="ARBA00022679"/>
    </source>
</evidence>
<evidence type="ECO:0000259" key="7">
    <source>
        <dbReference type="SMART" id="SM00562"/>
    </source>
</evidence>
<keyword evidence="5 8" id="KW-0418">Kinase</keyword>
<evidence type="ECO:0000256" key="6">
    <source>
        <dbReference type="PROSITE-ProRule" id="PRU00706"/>
    </source>
</evidence>
<dbReference type="EMBL" id="PFET01000006">
    <property type="protein sequence ID" value="PJE76050.1"/>
    <property type="molecule type" value="Genomic_DNA"/>
</dbReference>
<comment type="caution">
    <text evidence="8">The sequence shown here is derived from an EMBL/GenBank/DDBJ whole genome shotgun (WGS) entry which is preliminary data.</text>
</comment>
<feature type="domain" description="Nucleoside diphosphate kinase-like" evidence="7">
    <location>
        <begin position="2"/>
        <end position="182"/>
    </location>
</feature>
<evidence type="ECO:0000256" key="1">
    <source>
        <dbReference type="ARBA" id="ARBA00001946"/>
    </source>
</evidence>
<accession>A0A2M8LF26</accession>
<dbReference type="PANTHER" id="PTHR11349">
    <property type="entry name" value="NUCLEOSIDE DIPHOSPHATE KINASE"/>
    <property type="match status" value="1"/>
</dbReference>
<reference evidence="8 9" key="1">
    <citation type="submission" date="2017-09" db="EMBL/GenBank/DDBJ databases">
        <title>Depth-based differentiation of microbial function through sediment-hosted aquifers and enrichment of novel symbionts in the deep terrestrial subsurface.</title>
        <authorList>
            <person name="Probst A.J."/>
            <person name="Ladd B."/>
            <person name="Jarett J.K."/>
            <person name="Geller-Mcgrath D.E."/>
            <person name="Sieber C.M."/>
            <person name="Emerson J.B."/>
            <person name="Anantharaman K."/>
            <person name="Thomas B.C."/>
            <person name="Malmstrom R."/>
            <person name="Stieglmeier M."/>
            <person name="Klingl A."/>
            <person name="Woyke T."/>
            <person name="Ryan C.M."/>
            <person name="Banfield J.F."/>
        </authorList>
    </citation>
    <scope>NUCLEOTIDE SEQUENCE [LARGE SCALE GENOMIC DNA]</scope>
    <source>
        <strain evidence="8">CG10_big_fil_rev_8_21_14_0_10_48_11</strain>
    </source>
</reference>
<dbReference type="InterPro" id="IPR034907">
    <property type="entry name" value="NDK-like_dom"/>
</dbReference>
<evidence type="ECO:0000256" key="5">
    <source>
        <dbReference type="ARBA" id="ARBA00022777"/>
    </source>
</evidence>
<dbReference type="InterPro" id="IPR036850">
    <property type="entry name" value="NDK-like_dom_sf"/>
</dbReference>
<evidence type="ECO:0000313" key="8">
    <source>
        <dbReference type="EMBL" id="PJE76050.1"/>
    </source>
</evidence>
<dbReference type="Pfam" id="PF00334">
    <property type="entry name" value="NDK"/>
    <property type="match status" value="2"/>
</dbReference>
<evidence type="ECO:0000256" key="3">
    <source>
        <dbReference type="ARBA" id="ARBA00012966"/>
    </source>
</evidence>
<dbReference type="SUPFAM" id="SSF54919">
    <property type="entry name" value="Nucleoside diphosphate kinase, NDK"/>
    <property type="match status" value="1"/>
</dbReference>
<name>A0A2M8LF26_9BACT</name>
<dbReference type="Gene3D" id="3.30.70.141">
    <property type="entry name" value="Nucleoside diphosphate kinase-like domain"/>
    <property type="match status" value="1"/>
</dbReference>
<dbReference type="EC" id="2.7.4.6" evidence="3"/>
<evidence type="ECO:0000256" key="2">
    <source>
        <dbReference type="ARBA" id="ARBA00008142"/>
    </source>
</evidence>
<proteinExistence type="inferred from homology"/>
<organism evidence="8 9">
    <name type="scientific">Candidatus Uhrbacteria bacterium CG10_big_fil_rev_8_21_14_0_10_48_11</name>
    <dbReference type="NCBI Taxonomy" id="1975037"/>
    <lineage>
        <taxon>Bacteria</taxon>
        <taxon>Candidatus Uhriibacteriota</taxon>
    </lineage>
</organism>
<dbReference type="PROSITE" id="PS51374">
    <property type="entry name" value="NDPK_LIKE"/>
    <property type="match status" value="1"/>
</dbReference>